<dbReference type="HOGENOM" id="CLU_1755498_0_0_7"/>
<evidence type="ECO:0000313" key="1">
    <source>
        <dbReference type="EMBL" id="ETW97437.1"/>
    </source>
</evidence>
<reference evidence="1 2" key="1">
    <citation type="journal article" date="2014" name="Nature">
        <title>An environmental bacterial taxon with a large and distinct metabolic repertoire.</title>
        <authorList>
            <person name="Wilson M.C."/>
            <person name="Mori T."/>
            <person name="Ruckert C."/>
            <person name="Uria A.R."/>
            <person name="Helf M.J."/>
            <person name="Takada K."/>
            <person name="Gernert C."/>
            <person name="Steffens U.A."/>
            <person name="Heycke N."/>
            <person name="Schmitt S."/>
            <person name="Rinke C."/>
            <person name="Helfrich E.J."/>
            <person name="Brachmann A.O."/>
            <person name="Gurgui C."/>
            <person name="Wakimoto T."/>
            <person name="Kracht M."/>
            <person name="Crusemann M."/>
            <person name="Hentschel U."/>
            <person name="Abe I."/>
            <person name="Matsunaga S."/>
            <person name="Kalinowski J."/>
            <person name="Takeyama H."/>
            <person name="Piel J."/>
        </authorList>
    </citation>
    <scope>NUCLEOTIDE SEQUENCE [LARGE SCALE GENOMIC DNA]</scope>
    <source>
        <strain evidence="2">TSY2</strain>
    </source>
</reference>
<sequence>MEPVPDFFQGEDGSARVEQLEWLRKHLSLTDDFFARVLSTDASLITEWRFGCKPLDQTLQKKVERLWRMFLHLFSMLNFDYARTRELLEAEAAPIPSLSTPNFFLPWAGGSIRGYLESHGEKGVEEVNRWVISFRFANRYPVSSLPGQ</sequence>
<dbReference type="EMBL" id="AZHX01002061">
    <property type="protein sequence ID" value="ETW97437.1"/>
    <property type="molecule type" value="Genomic_DNA"/>
</dbReference>
<dbReference type="Proteomes" id="UP000019140">
    <property type="component" value="Unassembled WGS sequence"/>
</dbReference>
<protein>
    <submittedName>
        <fullName evidence="1">Uncharacterized protein</fullName>
    </submittedName>
</protein>
<organism evidence="1 2">
    <name type="scientific">Candidatus Entotheonella gemina</name>
    <dbReference type="NCBI Taxonomy" id="1429439"/>
    <lineage>
        <taxon>Bacteria</taxon>
        <taxon>Pseudomonadati</taxon>
        <taxon>Nitrospinota/Tectimicrobiota group</taxon>
        <taxon>Candidatus Tectimicrobiota</taxon>
        <taxon>Candidatus Entotheonellia</taxon>
        <taxon>Candidatus Entotheonellales</taxon>
        <taxon>Candidatus Entotheonellaceae</taxon>
        <taxon>Candidatus Entotheonella</taxon>
    </lineage>
</organism>
<name>W4LHI0_9BACT</name>
<keyword evidence="2" id="KW-1185">Reference proteome</keyword>
<proteinExistence type="predicted"/>
<dbReference type="AlphaFoldDB" id="W4LHI0"/>
<accession>W4LHI0</accession>
<evidence type="ECO:0000313" key="2">
    <source>
        <dbReference type="Proteomes" id="UP000019140"/>
    </source>
</evidence>
<gene>
    <name evidence="1" type="ORF">ETSY2_44640</name>
</gene>
<comment type="caution">
    <text evidence="1">The sequence shown here is derived from an EMBL/GenBank/DDBJ whole genome shotgun (WGS) entry which is preliminary data.</text>
</comment>